<accession>A0A0G4FJ58</accession>
<protein>
    <submittedName>
        <fullName evidence="1">Uncharacterized protein</fullName>
    </submittedName>
</protein>
<gene>
    <name evidence="1" type="ORF">Cvel_17316</name>
</gene>
<organism evidence="1">
    <name type="scientific">Chromera velia CCMP2878</name>
    <dbReference type="NCBI Taxonomy" id="1169474"/>
    <lineage>
        <taxon>Eukaryota</taxon>
        <taxon>Sar</taxon>
        <taxon>Alveolata</taxon>
        <taxon>Colpodellida</taxon>
        <taxon>Chromeraceae</taxon>
        <taxon>Chromera</taxon>
    </lineage>
</organism>
<proteinExistence type="predicted"/>
<evidence type="ECO:0000313" key="1">
    <source>
        <dbReference type="EMBL" id="CEM13811.1"/>
    </source>
</evidence>
<dbReference type="EMBL" id="CDMZ01000413">
    <property type="protein sequence ID" value="CEM13811.1"/>
    <property type="molecule type" value="Genomic_DNA"/>
</dbReference>
<dbReference type="VEuPathDB" id="CryptoDB:Cvel_17316"/>
<reference evidence="1" key="1">
    <citation type="submission" date="2014-11" db="EMBL/GenBank/DDBJ databases">
        <authorList>
            <person name="Otto D Thomas"/>
            <person name="Naeem Raeece"/>
        </authorList>
    </citation>
    <scope>NUCLEOTIDE SEQUENCE</scope>
</reference>
<name>A0A0G4FJ58_9ALVE</name>
<dbReference type="AlphaFoldDB" id="A0A0G4FJ58"/>
<sequence length="84" mass="9247">MQALRTMTPPKRIDLALRNSSLVEYARVARLGSTLSPRNAVSRETHVAFQTKVVASRAITPTSKPVLTTAEMMVARQLAKAQRV</sequence>